<dbReference type="VEuPathDB" id="FungiDB:SCHCODRAFT_02672128"/>
<name>D8QGX6_SCHCM</name>
<reference evidence="1 2" key="1">
    <citation type="journal article" date="2010" name="Nat. Biotechnol.">
        <title>Genome sequence of the model mushroom Schizophyllum commune.</title>
        <authorList>
            <person name="Ohm R.A."/>
            <person name="de Jong J.F."/>
            <person name="Lugones L.G."/>
            <person name="Aerts A."/>
            <person name="Kothe E."/>
            <person name="Stajich J.E."/>
            <person name="de Vries R.P."/>
            <person name="Record E."/>
            <person name="Levasseur A."/>
            <person name="Baker S.E."/>
            <person name="Bartholomew K.A."/>
            <person name="Coutinho P.M."/>
            <person name="Erdmann S."/>
            <person name="Fowler T.J."/>
            <person name="Gathman A.C."/>
            <person name="Lombard V."/>
            <person name="Henrissat B."/>
            <person name="Knabe N."/>
            <person name="Kuees U."/>
            <person name="Lilly W.W."/>
            <person name="Lindquist E."/>
            <person name="Lucas S."/>
            <person name="Magnuson J.K."/>
            <person name="Piumi F."/>
            <person name="Raudaskoski M."/>
            <person name="Salamov A."/>
            <person name="Schmutz J."/>
            <person name="Schwarze F.W.M.R."/>
            <person name="vanKuyk P.A."/>
            <person name="Horton J.S."/>
            <person name="Grigoriev I.V."/>
            <person name="Woesten H.A.B."/>
        </authorList>
    </citation>
    <scope>NUCLEOTIDE SEQUENCE [LARGE SCALE GENOMIC DNA]</scope>
    <source>
        <strain evidence="2">H4-8 / FGSC 9210</strain>
    </source>
</reference>
<feature type="non-terminal residue" evidence="1">
    <location>
        <position position="135"/>
    </location>
</feature>
<dbReference type="Proteomes" id="UP000007431">
    <property type="component" value="Unassembled WGS sequence"/>
</dbReference>
<proteinExistence type="predicted"/>
<accession>D8QGX6</accession>
<organism evidence="2">
    <name type="scientific">Schizophyllum commune (strain H4-8 / FGSC 9210)</name>
    <name type="common">Split gill fungus</name>
    <dbReference type="NCBI Taxonomy" id="578458"/>
    <lineage>
        <taxon>Eukaryota</taxon>
        <taxon>Fungi</taxon>
        <taxon>Dikarya</taxon>
        <taxon>Basidiomycota</taxon>
        <taxon>Agaricomycotina</taxon>
        <taxon>Agaricomycetes</taxon>
        <taxon>Agaricomycetidae</taxon>
        <taxon>Agaricales</taxon>
        <taxon>Schizophyllaceae</taxon>
        <taxon>Schizophyllum</taxon>
    </lineage>
</organism>
<dbReference type="EMBL" id="GL377312">
    <property type="protein sequence ID" value="EFI92839.1"/>
    <property type="molecule type" value="Genomic_DNA"/>
</dbReference>
<evidence type="ECO:0000313" key="2">
    <source>
        <dbReference type="Proteomes" id="UP000007431"/>
    </source>
</evidence>
<dbReference type="InParanoid" id="D8QGX6"/>
<evidence type="ECO:0000313" key="1">
    <source>
        <dbReference type="EMBL" id="EFI92839.1"/>
    </source>
</evidence>
<gene>
    <name evidence="1" type="ORF">SCHCODRAFT_113121</name>
</gene>
<dbReference type="RefSeq" id="XP_003027742.1">
    <property type="nucleotide sequence ID" value="XM_003027696.1"/>
</dbReference>
<dbReference type="HOGENOM" id="CLU_1886937_0_0_1"/>
<dbReference type="GeneID" id="9597250"/>
<sequence>MLGLEAVDLNLTKPPRKASSTLDPRFERWRSWPTSGKWPAPMPSNAQHPMGLSMAVKAFVVAGINTTVARKEGLADVVKFERVPQIDEGSGGGGEVLWEPAERIFAVPGRSSPRFIPRVDPLVTEMPERRRGRRM</sequence>
<dbReference type="AlphaFoldDB" id="D8QGX6"/>
<keyword evidence="2" id="KW-1185">Reference proteome</keyword>
<protein>
    <submittedName>
        <fullName evidence="1">Uncharacterized protein</fullName>
    </submittedName>
</protein>
<dbReference type="KEGG" id="scm:SCHCO_02672128"/>